<proteinExistence type="predicted"/>
<dbReference type="EMBL" id="CBSW010000154">
    <property type="protein sequence ID" value="CDG96907.1"/>
    <property type="molecule type" value="Genomic_DNA"/>
</dbReference>
<dbReference type="InterPro" id="IPR047647">
    <property type="entry name" value="ISAs1_transpos"/>
</dbReference>
<gene>
    <name evidence="1" type="ORF">XBP1_2370011</name>
</gene>
<sequence>MVDTSFYLSSPDITPEFIGASTREHWHLENSLHWLLDVVYQEDVCRVHDMNEAESLAIIRRLALNLAKLETMQKRI</sequence>
<dbReference type="PANTHER" id="PTHR30298:SF0">
    <property type="entry name" value="PROTEIN YBFL-RELATED"/>
    <property type="match status" value="1"/>
</dbReference>
<dbReference type="NCBIfam" id="NF033564">
    <property type="entry name" value="transpos_ISAs1"/>
    <property type="match status" value="1"/>
</dbReference>
<evidence type="ECO:0000313" key="1">
    <source>
        <dbReference type="EMBL" id="CDG96907.1"/>
    </source>
</evidence>
<dbReference type="InterPro" id="IPR051698">
    <property type="entry name" value="Transposase_11-like"/>
</dbReference>
<name>A0A077NEX4_XENBV</name>
<protein>
    <submittedName>
        <fullName evidence="1">Uncharacterized protein</fullName>
    </submittedName>
</protein>
<accession>A0A077NEX4</accession>
<dbReference type="Proteomes" id="UP000028511">
    <property type="component" value="Unassembled WGS sequence"/>
</dbReference>
<comment type="caution">
    <text evidence="1">The sequence shown here is derived from an EMBL/GenBank/DDBJ whole genome shotgun (WGS) entry which is preliminary data.</text>
</comment>
<organism evidence="1">
    <name type="scientific">Xenorhabdus bovienii str. puntauvense</name>
    <dbReference type="NCBI Taxonomy" id="1398201"/>
    <lineage>
        <taxon>Bacteria</taxon>
        <taxon>Pseudomonadati</taxon>
        <taxon>Pseudomonadota</taxon>
        <taxon>Gammaproteobacteria</taxon>
        <taxon>Enterobacterales</taxon>
        <taxon>Morganellaceae</taxon>
        <taxon>Xenorhabdus</taxon>
    </lineage>
</organism>
<dbReference type="AlphaFoldDB" id="A0A077NEX4"/>
<dbReference type="PANTHER" id="PTHR30298">
    <property type="entry name" value="H REPEAT-ASSOCIATED PREDICTED TRANSPOSASE"/>
    <property type="match status" value="1"/>
</dbReference>
<reference evidence="1" key="1">
    <citation type="submission" date="2013-07" db="EMBL/GenBank/DDBJ databases">
        <title>Sub-species coevolution in mutualistic symbiosis.</title>
        <authorList>
            <person name="Murfin K."/>
            <person name="Klassen J."/>
            <person name="Lee M."/>
            <person name="Forst S."/>
            <person name="Stock P."/>
            <person name="Goodrich-Blair H."/>
        </authorList>
    </citation>
    <scope>NUCLEOTIDE SEQUENCE [LARGE SCALE GENOMIC DNA]</scope>
    <source>
        <strain evidence="1">Puntauvense</strain>
    </source>
</reference>
<dbReference type="HOGENOM" id="CLU_046404_7_2_6"/>